<dbReference type="GO" id="GO:1990879">
    <property type="term" value="C:CST complex"/>
    <property type="evidence" value="ECO:0007669"/>
    <property type="project" value="TreeGrafter"/>
</dbReference>
<dbReference type="GeneID" id="129345482"/>
<evidence type="ECO:0000256" key="3">
    <source>
        <dbReference type="ARBA" id="ARBA00006332"/>
    </source>
</evidence>
<organism evidence="10 11">
    <name type="scientific">Eublepharis macularius</name>
    <name type="common">Leopard gecko</name>
    <name type="synonym">Cyrtodactylus macularius</name>
    <dbReference type="NCBI Taxonomy" id="481883"/>
    <lineage>
        <taxon>Eukaryota</taxon>
        <taxon>Metazoa</taxon>
        <taxon>Chordata</taxon>
        <taxon>Craniata</taxon>
        <taxon>Vertebrata</taxon>
        <taxon>Euteleostomi</taxon>
        <taxon>Lepidosauria</taxon>
        <taxon>Squamata</taxon>
        <taxon>Bifurcata</taxon>
        <taxon>Gekkota</taxon>
        <taxon>Eublepharidae</taxon>
        <taxon>Eublepharinae</taxon>
        <taxon>Eublepharis</taxon>
    </lineage>
</organism>
<keyword evidence="8" id="KW-0539">Nucleus</keyword>
<keyword evidence="10" id="KW-1185">Reference proteome</keyword>
<evidence type="ECO:0000256" key="5">
    <source>
        <dbReference type="ARBA" id="ARBA00022454"/>
    </source>
</evidence>
<dbReference type="GO" id="GO:0003697">
    <property type="term" value="F:single-stranded DNA binding"/>
    <property type="evidence" value="ECO:0007669"/>
    <property type="project" value="InterPro"/>
</dbReference>
<dbReference type="KEGG" id="emc:129345482"/>
<dbReference type="GO" id="GO:0042162">
    <property type="term" value="F:telomeric DNA binding"/>
    <property type="evidence" value="ECO:0007669"/>
    <property type="project" value="TreeGrafter"/>
</dbReference>
<evidence type="ECO:0000256" key="2">
    <source>
        <dbReference type="ARBA" id="ARBA00004574"/>
    </source>
</evidence>
<dbReference type="RefSeq" id="XP_054858640.1">
    <property type="nucleotide sequence ID" value="XM_055002665.1"/>
</dbReference>
<dbReference type="Proteomes" id="UP001190640">
    <property type="component" value="Chromosome 18"/>
</dbReference>
<evidence type="ECO:0000256" key="4">
    <source>
        <dbReference type="ARBA" id="ARBA00016175"/>
    </source>
</evidence>
<gene>
    <name evidence="11" type="primary">CTC1</name>
</gene>
<feature type="region of interest" description="Disordered" evidence="9">
    <location>
        <begin position="736"/>
        <end position="764"/>
    </location>
</feature>
<keyword evidence="7" id="KW-0238">DNA-binding</keyword>
<evidence type="ECO:0000256" key="9">
    <source>
        <dbReference type="SAM" id="MobiDB-lite"/>
    </source>
</evidence>
<feature type="compositionally biased region" description="Polar residues" evidence="9">
    <location>
        <begin position="1"/>
        <end position="10"/>
    </location>
</feature>
<dbReference type="CTD" id="80169"/>
<accession>A0AA97KHU0</accession>
<dbReference type="GO" id="GO:0045740">
    <property type="term" value="P:positive regulation of DNA replication"/>
    <property type="evidence" value="ECO:0007669"/>
    <property type="project" value="TreeGrafter"/>
</dbReference>
<name>A0AA97KHU0_EUBMA</name>
<feature type="region of interest" description="Disordered" evidence="9">
    <location>
        <begin position="1"/>
        <end position="24"/>
    </location>
</feature>
<protein>
    <recommendedName>
        <fullName evidence="4">CST complex subunit CTC1</fullName>
    </recommendedName>
</protein>
<evidence type="ECO:0000256" key="7">
    <source>
        <dbReference type="ARBA" id="ARBA00023125"/>
    </source>
</evidence>
<dbReference type="AlphaFoldDB" id="A0AA97KHU0"/>
<sequence length="1280" mass="142758">MEEGASSPQSPAEGDGSPGDPLCSPVERQWLREARGFVRQALLRGGPSEEREANSSSAAAAAAAAAAATTTTWRHLSRALRRCRGTQELPLGYRLVSLLELQSQQHHPCCSHLTWSSEEFQKSACESKSLFPDQRILQRAHLILVGYLTERKEDRLTDGSLYIRDNTGTLPCELLHFKLEWLENLLLFPSWTYIPPKGQNRDGYLEILADPIQVMPGPEKRIDIPPVLDPEQAAKLLSARAQCKKVAELNVAGELCRLSTVLSIHHKVFFFLFLKCSHSEACVPILVQSPQLAWHRVLQLGHSYVLTALKISCLKASGLRVFVPSSSSHLLTYCMEHVTEQYLDSTPEGSSVLPASPVVCTPPNSSLEVGERDKILVPVRRSKVVSYAGTITQILNVQAGLYELDNRFTLCLAYQQQLNSGRGLRPGACVELRDVHLLQKPLAAFPFVLGACLRTTLVLKSFSKCSILHQPATSCGNLYIQLLLRYNLTLPLYLCLVSLLEMLEKRFCCFVQRQQLFLCSSHSTAGAAEKFIVPILNSLVPSKKQVRDIHWEILAEKHHCPLEQYQILNPPCQIPPFSLLFTMAEKRCLESFSPLHQMSSAPEIQHIGAQELNRRLAWSYSVLSAESFQPPIMLLGILRASSRSGFLQLRDSTKALSCIIFHRDGRPFADVSLLGYLLQIERFQLVMEQFLQSDFPSWQELKTQEYIKEKKSRLYAQFFVEDVKILHSEKRAPEVPKAREESCSVVKDNGSSTAEPRSPEGNLTNIERAEAASNTPEPPKSSAADGRCVCRLFLATQKEGLMWRNYPQASEGRSKGGQEPQLCFQVTVLWMDKPEQCKNVGEAMVQKELSAFALGEASKAQPEILLLFLGKSLRWFPFLHPGGLYQLIIPQCSELDVFDKLCLPMGSGNLSMMKSQSLFLPVPDAGYLHYVSWISQLVSEASEMEEKLFSITEILSPSFTRSLVSFSGVIAERTLCESLTGKKPVAACSAKQLKGNRLPWDYSVKLSILPACGSSAGLDVYVEATFLPYLSGMLPGAKILFHNMQRKISRLKNVYCTYMASSCLRVLSPPPPDSSSRPFDGTSNLSAVYLSHILLQPHSLCQVQVTCHLTCVLTLSLRWSCSLCDSILKEGTCIQLNPPCLSHTGVIKASARILVEDGTGEAVVLCRNHQVRDVLCLSPKDWDVVQKHVWRKGCVSIQHNDGSIGPRCMEPPDDLLTLYLRSLCRSPIVCRSLVLAARLDRKPPEAGPRQIRRFFSHETEFLSQMRNQLNLICLSIQTAT</sequence>
<dbReference type="GO" id="GO:0010833">
    <property type="term" value="P:telomere maintenance via telomere lengthening"/>
    <property type="evidence" value="ECO:0007669"/>
    <property type="project" value="TreeGrafter"/>
</dbReference>
<evidence type="ECO:0000313" key="10">
    <source>
        <dbReference type="Proteomes" id="UP001190640"/>
    </source>
</evidence>
<dbReference type="PANTHER" id="PTHR14865:SF2">
    <property type="entry name" value="CST COMPLEX SUBUNIT CTC1"/>
    <property type="match status" value="1"/>
</dbReference>
<evidence type="ECO:0000313" key="11">
    <source>
        <dbReference type="RefSeq" id="XP_054858640.1"/>
    </source>
</evidence>
<proteinExistence type="inferred from homology"/>
<comment type="similarity">
    <text evidence="3">Belongs to the CTC1 family.</text>
</comment>
<feature type="compositionally biased region" description="Polar residues" evidence="9">
    <location>
        <begin position="749"/>
        <end position="764"/>
    </location>
</feature>
<keyword evidence="5" id="KW-0158">Chromosome</keyword>
<evidence type="ECO:0000256" key="1">
    <source>
        <dbReference type="ARBA" id="ARBA00004123"/>
    </source>
</evidence>
<evidence type="ECO:0000256" key="6">
    <source>
        <dbReference type="ARBA" id="ARBA00022895"/>
    </source>
</evidence>
<dbReference type="PANTHER" id="PTHR14865">
    <property type="entry name" value="CST COMPLEX SUBUNIT CTC1"/>
    <property type="match status" value="1"/>
</dbReference>
<evidence type="ECO:0000256" key="8">
    <source>
        <dbReference type="ARBA" id="ARBA00023242"/>
    </source>
</evidence>
<dbReference type="InterPro" id="IPR042617">
    <property type="entry name" value="CTC1-like"/>
</dbReference>
<dbReference type="Pfam" id="PF15489">
    <property type="entry name" value="CTC1"/>
    <property type="match status" value="1"/>
</dbReference>
<comment type="subcellular location">
    <subcellularLocation>
        <location evidence="2">Chromosome</location>
        <location evidence="2">Telomere</location>
    </subcellularLocation>
    <subcellularLocation>
        <location evidence="1">Nucleus</location>
    </subcellularLocation>
</comment>
<keyword evidence="6" id="KW-0779">Telomere</keyword>
<reference evidence="11" key="1">
    <citation type="submission" date="2025-08" db="UniProtKB">
        <authorList>
            <consortium name="RefSeq"/>
        </authorList>
    </citation>
    <scope>IDENTIFICATION</scope>
    <source>
        <tissue evidence="11">Blood</tissue>
    </source>
</reference>
<dbReference type="InterPro" id="IPR029156">
    <property type="entry name" value="CTC1"/>
</dbReference>